<dbReference type="AlphaFoldDB" id="A0A9P9DNW0"/>
<feature type="compositionally biased region" description="Low complexity" evidence="1">
    <location>
        <begin position="245"/>
        <end position="257"/>
    </location>
</feature>
<comment type="caution">
    <text evidence="2">The sequence shown here is derived from an EMBL/GenBank/DDBJ whole genome shotgun (WGS) entry which is preliminary data.</text>
</comment>
<organism evidence="2 3">
    <name type="scientific">Dendryphion nanum</name>
    <dbReference type="NCBI Taxonomy" id="256645"/>
    <lineage>
        <taxon>Eukaryota</taxon>
        <taxon>Fungi</taxon>
        <taxon>Dikarya</taxon>
        <taxon>Ascomycota</taxon>
        <taxon>Pezizomycotina</taxon>
        <taxon>Dothideomycetes</taxon>
        <taxon>Pleosporomycetidae</taxon>
        <taxon>Pleosporales</taxon>
        <taxon>Torulaceae</taxon>
        <taxon>Dendryphion</taxon>
    </lineage>
</organism>
<feature type="region of interest" description="Disordered" evidence="1">
    <location>
        <begin position="1"/>
        <end position="350"/>
    </location>
</feature>
<accession>A0A9P9DNW0</accession>
<protein>
    <submittedName>
        <fullName evidence="2">Uncharacterized protein</fullName>
    </submittedName>
</protein>
<feature type="compositionally biased region" description="Low complexity" evidence="1">
    <location>
        <begin position="52"/>
        <end position="61"/>
    </location>
</feature>
<evidence type="ECO:0000313" key="2">
    <source>
        <dbReference type="EMBL" id="KAH7124080.1"/>
    </source>
</evidence>
<name>A0A9P9DNW0_9PLEO</name>
<feature type="compositionally biased region" description="Polar residues" evidence="1">
    <location>
        <begin position="268"/>
        <end position="279"/>
    </location>
</feature>
<feature type="compositionally biased region" description="Low complexity" evidence="1">
    <location>
        <begin position="302"/>
        <end position="324"/>
    </location>
</feature>
<dbReference type="EMBL" id="JAGMWT010000008">
    <property type="protein sequence ID" value="KAH7124080.1"/>
    <property type="molecule type" value="Genomic_DNA"/>
</dbReference>
<keyword evidence="3" id="KW-1185">Reference proteome</keyword>
<feature type="compositionally biased region" description="Polar residues" evidence="1">
    <location>
        <begin position="148"/>
        <end position="157"/>
    </location>
</feature>
<evidence type="ECO:0000256" key="1">
    <source>
        <dbReference type="SAM" id="MobiDB-lite"/>
    </source>
</evidence>
<feature type="compositionally biased region" description="Polar residues" evidence="1">
    <location>
        <begin position="17"/>
        <end position="40"/>
    </location>
</feature>
<dbReference type="Proteomes" id="UP000700596">
    <property type="component" value="Unassembled WGS sequence"/>
</dbReference>
<sequence>MQNQGPQRGTESRQRSSSDVTPSPNQTTTPLRPATSVSRQQHSEESWVEIGSRPSSSSLSSVADEIITTGLRVQHDSNLHRRRRRSRSTGQFVIGTGYRTTNTGVGGGGSSQEEYEESESESDRVMTSSNEAIAPSPLQNEVRRPSGSPYSIASSETMSEREEDDDDENATAVNYPRSSRRNFEPRPNAFSHPASIPAVREQSGTTYAPRRPATRPSSQRHSFPQHSPYNAVSPHYQPDHDEALRASLSTLLSAAAAVRGLPKPGQPRTYSTNQSTRVDPSTLRLVPESVALGDIREDEASTRISSAASPSISSPRTASSSSPSEKAKRKGTLPVTSNVRSSSKERRAIKKARKTGPLVDEISPTLLTWVVSAGVVVLVSAISFSAGYVVGKEAGHAEAVGQLGSMGGEAGSCGKEAASGLESAGMGLRRLRWSGGSGVRV</sequence>
<gene>
    <name evidence="2" type="ORF">B0J11DRAFT_550836</name>
</gene>
<reference evidence="2" key="1">
    <citation type="journal article" date="2021" name="Nat. Commun.">
        <title>Genetic determinants of endophytism in the Arabidopsis root mycobiome.</title>
        <authorList>
            <person name="Mesny F."/>
            <person name="Miyauchi S."/>
            <person name="Thiergart T."/>
            <person name="Pickel B."/>
            <person name="Atanasova L."/>
            <person name="Karlsson M."/>
            <person name="Huettel B."/>
            <person name="Barry K.W."/>
            <person name="Haridas S."/>
            <person name="Chen C."/>
            <person name="Bauer D."/>
            <person name="Andreopoulos W."/>
            <person name="Pangilinan J."/>
            <person name="LaButti K."/>
            <person name="Riley R."/>
            <person name="Lipzen A."/>
            <person name="Clum A."/>
            <person name="Drula E."/>
            <person name="Henrissat B."/>
            <person name="Kohler A."/>
            <person name="Grigoriev I.V."/>
            <person name="Martin F.M."/>
            <person name="Hacquard S."/>
        </authorList>
    </citation>
    <scope>NUCLEOTIDE SEQUENCE</scope>
    <source>
        <strain evidence="2">MPI-CAGE-CH-0243</strain>
    </source>
</reference>
<feature type="compositionally biased region" description="Polar residues" evidence="1">
    <location>
        <begin position="215"/>
        <end position="230"/>
    </location>
</feature>
<dbReference type="OrthoDB" id="5413188at2759"/>
<proteinExistence type="predicted"/>
<evidence type="ECO:0000313" key="3">
    <source>
        <dbReference type="Proteomes" id="UP000700596"/>
    </source>
</evidence>